<keyword evidence="1" id="KW-0472">Membrane</keyword>
<keyword evidence="1" id="KW-0812">Transmembrane</keyword>
<dbReference type="AlphaFoldDB" id="A0A6N4W9S2"/>
<evidence type="ECO:0000313" key="2">
    <source>
        <dbReference type="EMBL" id="BBZ77505.1"/>
    </source>
</evidence>
<keyword evidence="3" id="KW-1185">Reference proteome</keyword>
<reference evidence="2 3" key="1">
    <citation type="journal article" date="2019" name="Emerg. Microbes Infect.">
        <title>Comprehensive subspecies identification of 175 nontuberculous mycobacteria species based on 7547 genomic profiles.</title>
        <authorList>
            <person name="Matsumoto Y."/>
            <person name="Kinjo T."/>
            <person name="Motooka D."/>
            <person name="Nabeya D."/>
            <person name="Jung N."/>
            <person name="Uechi K."/>
            <person name="Horii T."/>
            <person name="Iida T."/>
            <person name="Fujita J."/>
            <person name="Nakamura S."/>
        </authorList>
    </citation>
    <scope>NUCLEOTIDE SEQUENCE [LARGE SCALE GENOMIC DNA]</scope>
    <source>
        <strain evidence="2 3">JCM 30275</strain>
    </source>
</reference>
<dbReference type="RefSeq" id="WP_163804814.1">
    <property type="nucleotide sequence ID" value="NZ_AP022620.1"/>
</dbReference>
<feature type="transmembrane region" description="Helical" evidence="1">
    <location>
        <begin position="69"/>
        <end position="88"/>
    </location>
</feature>
<organism evidence="2 3">
    <name type="scientific">Mycolicibacterium anyangense</name>
    <dbReference type="NCBI Taxonomy" id="1431246"/>
    <lineage>
        <taxon>Bacteria</taxon>
        <taxon>Bacillati</taxon>
        <taxon>Actinomycetota</taxon>
        <taxon>Actinomycetes</taxon>
        <taxon>Mycobacteriales</taxon>
        <taxon>Mycobacteriaceae</taxon>
        <taxon>Mycolicibacterium</taxon>
    </lineage>
</organism>
<protein>
    <submittedName>
        <fullName evidence="2">Uncharacterized protein</fullName>
    </submittedName>
</protein>
<dbReference type="KEGG" id="many:MANY_28420"/>
<dbReference type="Proteomes" id="UP000467249">
    <property type="component" value="Chromosome"/>
</dbReference>
<dbReference type="InterPro" id="IPR046719">
    <property type="entry name" value="DUF6611"/>
</dbReference>
<evidence type="ECO:0000256" key="1">
    <source>
        <dbReference type="SAM" id="Phobius"/>
    </source>
</evidence>
<dbReference type="Pfam" id="PF20315">
    <property type="entry name" value="DUF6611"/>
    <property type="match status" value="1"/>
</dbReference>
<accession>A0A6N4W9S2</accession>
<feature type="transmembrane region" description="Helical" evidence="1">
    <location>
        <begin position="45"/>
        <end position="63"/>
    </location>
</feature>
<keyword evidence="1" id="KW-1133">Transmembrane helix</keyword>
<dbReference type="EMBL" id="AP022620">
    <property type="protein sequence ID" value="BBZ77505.1"/>
    <property type="molecule type" value="Genomic_DNA"/>
</dbReference>
<proteinExistence type="predicted"/>
<gene>
    <name evidence="2" type="ORF">MANY_28420</name>
</gene>
<name>A0A6N4W9S2_9MYCO</name>
<sequence length="170" mass="18931">MDISGIWGSFTVYPARFGVTRYRLVVFPPGISQPQRRALRLWRGWPLWGAALWVVLQIGGSMIGMPETALFGGTMFVIACGAMTFALAGDVRWQVRSLWATSMAGYGHHELDQRYRTLKAMAHALDLADLALDEGRISAAEHEARWWQVYDALDQRLSTPESTTLTGLCG</sequence>
<evidence type="ECO:0000313" key="3">
    <source>
        <dbReference type="Proteomes" id="UP000467249"/>
    </source>
</evidence>